<dbReference type="EMBL" id="LT551975">
    <property type="protein sequence ID" value="SAL97848.1"/>
    <property type="molecule type" value="Genomic_DNA"/>
</dbReference>
<dbReference type="AlphaFoldDB" id="A0A168M2F8"/>
<organism evidence="1">
    <name type="scientific">Absidia glauca</name>
    <name type="common">Pin mould</name>
    <dbReference type="NCBI Taxonomy" id="4829"/>
    <lineage>
        <taxon>Eukaryota</taxon>
        <taxon>Fungi</taxon>
        <taxon>Fungi incertae sedis</taxon>
        <taxon>Mucoromycota</taxon>
        <taxon>Mucoromycotina</taxon>
        <taxon>Mucoromycetes</taxon>
        <taxon>Mucorales</taxon>
        <taxon>Cunninghamellaceae</taxon>
        <taxon>Absidia</taxon>
    </lineage>
</organism>
<evidence type="ECO:0000313" key="2">
    <source>
        <dbReference type="Proteomes" id="UP000078561"/>
    </source>
</evidence>
<dbReference type="Proteomes" id="UP000078561">
    <property type="component" value="Unassembled WGS sequence"/>
</dbReference>
<protein>
    <submittedName>
        <fullName evidence="1">Uncharacterized protein</fullName>
    </submittedName>
</protein>
<gene>
    <name evidence="1" type="primary">ABSGL_03367.1 scaffold 4465</name>
</gene>
<keyword evidence="2" id="KW-1185">Reference proteome</keyword>
<proteinExistence type="predicted"/>
<name>A0A168M2F8_ABSGL</name>
<dbReference type="InParanoid" id="A0A168M2F8"/>
<sequence length="246" mass="27740">MGDLDTTTSSNHTVPSIGGYKRVLKSTKDTGVEVTNVLVEKAAMNHIAINRADTTDDDFSTSSFFKSTGKIDTGTASDMVMRTPGLTSEMLGLLGAGMNTIITTSTKLESNSETYTSASHKSNSKRKRHSMIFRVIANRYARRNHRRSEFIDAFYFGDVHFFIMCHGRHYACTTVYQMQYDSDNHMYYTAGPRLPKKTVLLRASSLVGEAGSFSVGYRYLGKYIFWKSMVLGWETKSRYCGRLEWL</sequence>
<accession>A0A168M2F8</accession>
<evidence type="ECO:0000313" key="1">
    <source>
        <dbReference type="EMBL" id="SAL97848.1"/>
    </source>
</evidence>
<reference evidence="1" key="1">
    <citation type="submission" date="2016-04" db="EMBL/GenBank/DDBJ databases">
        <authorList>
            <person name="Evans L.H."/>
            <person name="Alamgir A."/>
            <person name="Owens N."/>
            <person name="Weber N.D."/>
            <person name="Virtaneva K."/>
            <person name="Barbian K."/>
            <person name="Babar A."/>
            <person name="Rosenke K."/>
        </authorList>
    </citation>
    <scope>NUCLEOTIDE SEQUENCE [LARGE SCALE GENOMIC DNA]</scope>
    <source>
        <strain evidence="1">CBS 101.48</strain>
    </source>
</reference>